<evidence type="ECO:0000259" key="2">
    <source>
        <dbReference type="SMART" id="SM00587"/>
    </source>
</evidence>
<evidence type="ECO:0000256" key="1">
    <source>
        <dbReference type="SAM" id="MobiDB-lite"/>
    </source>
</evidence>
<feature type="region of interest" description="Disordered" evidence="1">
    <location>
        <begin position="385"/>
        <end position="406"/>
    </location>
</feature>
<dbReference type="PANTHER" id="PTHR11012:SF30">
    <property type="entry name" value="PROTEIN KINASE-LIKE DOMAIN-CONTAINING"/>
    <property type="match status" value="1"/>
</dbReference>
<evidence type="ECO:0000313" key="4">
    <source>
        <dbReference type="RefSeq" id="XP_033343655.1"/>
    </source>
</evidence>
<evidence type="ECO:0000313" key="3">
    <source>
        <dbReference type="Proteomes" id="UP000504631"/>
    </source>
</evidence>
<dbReference type="Proteomes" id="UP000504631">
    <property type="component" value="Unplaced"/>
</dbReference>
<dbReference type="InterPro" id="IPR015897">
    <property type="entry name" value="CHK_kinase-like"/>
</dbReference>
<dbReference type="SMART" id="SM00587">
    <property type="entry name" value="CHK"/>
    <property type="match status" value="1"/>
</dbReference>
<sequence>MDEEGHVSLTLESVRELITKDEPDVEITSLKEELGSGRGDNYTSMLYRIRAKGRKQVKNREWVNYERAIIYKVLPRSREHREAFKSELLFQNEVAFYTHVWPALNELQTNGKEVFGGVAKIYAARIDLIVMEDLRERGFKMEDRRKGLQLEHLKRTLKALAGFHALSLTLRETRPEEFARLTDPNRGQGIQEALFRTENEDWYRQYYHVAAKNAIRMVSDGFPPHMESKRLEIMEKLRAFLNDDVFFRTMSEIAAMQGPLTVFCHGDCWTNNFLFKDDSTNPDEEDVYLVDFQLSRVGSLALDLANLLYCCANGEIRRAHMTQLLQHYHFHLMSSLHTLNPKQPPIDPSVMWELLNEEMRRCGRFGAGLALDILPISTCESNEAPDLYEESETSKGKQSARVPPRGGAECARLMTDLVLELVHNHAL</sequence>
<dbReference type="PANTHER" id="PTHR11012">
    <property type="entry name" value="PROTEIN KINASE-LIKE DOMAIN-CONTAINING"/>
    <property type="match status" value="1"/>
</dbReference>
<proteinExistence type="predicted"/>
<accession>A0A6J3JU76</accession>
<dbReference type="KEGG" id="bvk:117230384"/>
<dbReference type="SUPFAM" id="SSF56112">
    <property type="entry name" value="Protein kinase-like (PK-like)"/>
    <property type="match status" value="1"/>
</dbReference>
<dbReference type="GeneID" id="117230384"/>
<gene>
    <name evidence="4" type="primary">LOC117230384</name>
</gene>
<dbReference type="RefSeq" id="XP_033343655.1">
    <property type="nucleotide sequence ID" value="XM_033487764.1"/>
</dbReference>
<feature type="domain" description="CHK kinase-like" evidence="2">
    <location>
        <begin position="129"/>
        <end position="338"/>
    </location>
</feature>
<reference evidence="4" key="1">
    <citation type="submission" date="2025-08" db="UniProtKB">
        <authorList>
            <consortium name="RefSeq"/>
        </authorList>
    </citation>
    <scope>IDENTIFICATION</scope>
    <source>
        <tissue evidence="4">Muscle</tissue>
    </source>
</reference>
<name>A0A6J3JU76_9HYME</name>
<dbReference type="InterPro" id="IPR011009">
    <property type="entry name" value="Kinase-like_dom_sf"/>
</dbReference>
<keyword evidence="3" id="KW-1185">Reference proteome</keyword>
<organism evidence="3 4">
    <name type="scientific">Bombus vosnesenskii</name>
    <dbReference type="NCBI Taxonomy" id="207650"/>
    <lineage>
        <taxon>Eukaryota</taxon>
        <taxon>Metazoa</taxon>
        <taxon>Ecdysozoa</taxon>
        <taxon>Arthropoda</taxon>
        <taxon>Hexapoda</taxon>
        <taxon>Insecta</taxon>
        <taxon>Pterygota</taxon>
        <taxon>Neoptera</taxon>
        <taxon>Endopterygota</taxon>
        <taxon>Hymenoptera</taxon>
        <taxon>Apocrita</taxon>
        <taxon>Aculeata</taxon>
        <taxon>Apoidea</taxon>
        <taxon>Anthophila</taxon>
        <taxon>Apidae</taxon>
        <taxon>Bombus</taxon>
        <taxon>Pyrobombus</taxon>
    </lineage>
</organism>
<dbReference type="InterPro" id="IPR004119">
    <property type="entry name" value="EcKL"/>
</dbReference>
<dbReference type="Gene3D" id="3.90.1200.10">
    <property type="match status" value="1"/>
</dbReference>
<dbReference type="Pfam" id="PF02958">
    <property type="entry name" value="EcKL"/>
    <property type="match status" value="1"/>
</dbReference>
<protein>
    <submittedName>
        <fullName evidence="4">Uncharacterized protein LOC117230384</fullName>
    </submittedName>
</protein>
<dbReference type="AlphaFoldDB" id="A0A6J3JU76"/>